<protein>
    <submittedName>
        <fullName evidence="2">Uncharacterized protein</fullName>
    </submittedName>
</protein>
<dbReference type="Proteomes" id="UP001642720">
    <property type="component" value="Unassembled WGS sequence"/>
</dbReference>
<reference evidence="2 3" key="1">
    <citation type="submission" date="2018-01" db="EMBL/GenBank/DDBJ databases">
        <title>Genome characterization of the sugarcane-associated fungus Trichoderma ghanense CCMA-1212 and their application in lignocelulose bioconversion.</title>
        <authorList>
            <person name="Steindorff A.S."/>
            <person name="Mendes T.D."/>
            <person name="Vilela E.S.D."/>
            <person name="Rodrigues D.S."/>
            <person name="Formighieri E.F."/>
            <person name="Melo I.S."/>
            <person name="Favaro L.C.L."/>
        </authorList>
    </citation>
    <scope>NUCLEOTIDE SEQUENCE [LARGE SCALE GENOMIC DNA]</scope>
    <source>
        <strain evidence="2 3">CCMA-1212</strain>
    </source>
</reference>
<dbReference type="GeneID" id="300580518"/>
<keyword evidence="3" id="KW-1185">Reference proteome</keyword>
<gene>
    <name evidence="2" type="ORF">CCMA1212_008966</name>
</gene>
<feature type="compositionally biased region" description="Low complexity" evidence="1">
    <location>
        <begin position="79"/>
        <end position="93"/>
    </location>
</feature>
<accession>A0ABY2GV57</accession>
<feature type="compositionally biased region" description="Basic and acidic residues" evidence="1">
    <location>
        <begin position="7"/>
        <end position="21"/>
    </location>
</feature>
<comment type="caution">
    <text evidence="2">The sequence shown here is derived from an EMBL/GenBank/DDBJ whole genome shotgun (WGS) entry which is preliminary data.</text>
</comment>
<organism evidence="2 3">
    <name type="scientific">Trichoderma ghanense</name>
    <dbReference type="NCBI Taxonomy" id="65468"/>
    <lineage>
        <taxon>Eukaryota</taxon>
        <taxon>Fungi</taxon>
        <taxon>Dikarya</taxon>
        <taxon>Ascomycota</taxon>
        <taxon>Pezizomycotina</taxon>
        <taxon>Sordariomycetes</taxon>
        <taxon>Hypocreomycetidae</taxon>
        <taxon>Hypocreales</taxon>
        <taxon>Hypocreaceae</taxon>
        <taxon>Trichoderma</taxon>
    </lineage>
</organism>
<sequence length="161" mass="17273">MGGQWPRRSDHAKSRIRRESGDDASNTQIAFAHYQQIKTKADGLGGIDRFQNRPQRVGAGVTAGRSSTCEASPQHAKCPGTSPQTAPTPTAEPTRVHQSPLQPTPGPLPVHRRRRLANHGTAIRRPDASADNGRALIGRRPANLDACEAATTSHCVGHRQG</sequence>
<evidence type="ECO:0000313" key="2">
    <source>
        <dbReference type="EMBL" id="TFA99174.1"/>
    </source>
</evidence>
<name>A0ABY2GV57_9HYPO</name>
<dbReference type="EMBL" id="PPTA01000015">
    <property type="protein sequence ID" value="TFA99174.1"/>
    <property type="molecule type" value="Genomic_DNA"/>
</dbReference>
<feature type="region of interest" description="Disordered" evidence="1">
    <location>
        <begin position="44"/>
        <end position="112"/>
    </location>
</feature>
<evidence type="ECO:0000256" key="1">
    <source>
        <dbReference type="SAM" id="MobiDB-lite"/>
    </source>
</evidence>
<feature type="region of interest" description="Disordered" evidence="1">
    <location>
        <begin position="1"/>
        <end position="27"/>
    </location>
</feature>
<evidence type="ECO:0000313" key="3">
    <source>
        <dbReference type="Proteomes" id="UP001642720"/>
    </source>
</evidence>
<dbReference type="RefSeq" id="XP_073555376.1">
    <property type="nucleotide sequence ID" value="XM_073706068.1"/>
</dbReference>
<proteinExistence type="predicted"/>